<dbReference type="InterPro" id="IPR028082">
    <property type="entry name" value="Peripla_BP_I"/>
</dbReference>
<reference evidence="5 6" key="1">
    <citation type="journal article" date="2024" name="Chem. Sci.">
        <title>Discovery of megapolipeptins by genome mining of a Burkholderiales bacteria collection.</title>
        <authorList>
            <person name="Paulo B.S."/>
            <person name="Recchia M.J.J."/>
            <person name="Lee S."/>
            <person name="Fergusson C.H."/>
            <person name="Romanowski S.B."/>
            <person name="Hernandez A."/>
            <person name="Krull N."/>
            <person name="Liu D.Y."/>
            <person name="Cavanagh H."/>
            <person name="Bos A."/>
            <person name="Gray C.A."/>
            <person name="Murphy B.T."/>
            <person name="Linington R.G."/>
            <person name="Eustaquio A.S."/>
        </authorList>
    </citation>
    <scope>NUCLEOTIDE SEQUENCE [LARGE SCALE GENOMIC DNA]</scope>
    <source>
        <strain evidence="5 6">RL21-008-BIB-A</strain>
    </source>
</reference>
<dbReference type="Proteomes" id="UP001629246">
    <property type="component" value="Unassembled WGS sequence"/>
</dbReference>
<evidence type="ECO:0000313" key="5">
    <source>
        <dbReference type="EMBL" id="MFL9927408.1"/>
    </source>
</evidence>
<dbReference type="Gene3D" id="3.40.50.2300">
    <property type="match status" value="2"/>
</dbReference>
<evidence type="ECO:0000256" key="2">
    <source>
        <dbReference type="ARBA" id="ARBA00022729"/>
    </source>
</evidence>
<protein>
    <submittedName>
        <fullName evidence="5">ABC transporter substrate-binding protein</fullName>
    </submittedName>
</protein>
<organism evidence="5 6">
    <name type="scientific">Herbaspirillum lusitanum</name>
    <dbReference type="NCBI Taxonomy" id="213312"/>
    <lineage>
        <taxon>Bacteria</taxon>
        <taxon>Pseudomonadati</taxon>
        <taxon>Pseudomonadota</taxon>
        <taxon>Betaproteobacteria</taxon>
        <taxon>Burkholderiales</taxon>
        <taxon>Oxalobacteraceae</taxon>
        <taxon>Herbaspirillum</taxon>
    </lineage>
</organism>
<comment type="similarity">
    <text evidence="1">Belongs to the leucine-binding protein family.</text>
</comment>
<evidence type="ECO:0000313" key="6">
    <source>
        <dbReference type="Proteomes" id="UP001629246"/>
    </source>
</evidence>
<dbReference type="EMBL" id="JAQQFM010000015">
    <property type="protein sequence ID" value="MFL9927408.1"/>
    <property type="molecule type" value="Genomic_DNA"/>
</dbReference>
<dbReference type="Pfam" id="PF13458">
    <property type="entry name" value="Peripla_BP_6"/>
    <property type="match status" value="1"/>
</dbReference>
<evidence type="ECO:0000259" key="4">
    <source>
        <dbReference type="Pfam" id="PF13458"/>
    </source>
</evidence>
<accession>A0ABW9AES2</accession>
<feature type="chain" id="PRO_5046756478" evidence="3">
    <location>
        <begin position="25"/>
        <end position="381"/>
    </location>
</feature>
<feature type="domain" description="Leucine-binding protein" evidence="4">
    <location>
        <begin position="33"/>
        <end position="377"/>
    </location>
</feature>
<sequence>MLGSVARKHLAMLLLALGLCNAQAEPGISPGKIVLGQSVALSGGTSRSPSSYQLGAKIYFDALNAAGGVMGRRVELISMDDRFEPDQALANTRRLILEDKVFALFGYAGSATSKISLPLASQYGVPFFAPRSGNDILRRPHNRMLFTIRATHKEEFEFLLNQMMMTGQKNIAVFYEDNDYGRRDVAIVAQKLSDKGGRLLLAAPVAANSIDVGAASTELIAKQPDAVMLAATAPSSAALILAMRRGGYNGQFYGLSFIGTQALLELLGKEGSGVVISQVVPFPWRASTMLVSEYQKAMKNAASADLNFASLEGYIAAKIFTEGLRRAGRNLTRARLITALESIHSSNYDPGGMGINFSAANHHGSQYIDMITISRTGQFLN</sequence>
<dbReference type="CDD" id="cd06326">
    <property type="entry name" value="PBP1_ABC_ligand_binding-like"/>
    <property type="match status" value="1"/>
</dbReference>
<feature type="signal peptide" evidence="3">
    <location>
        <begin position="1"/>
        <end position="24"/>
    </location>
</feature>
<proteinExistence type="inferred from homology"/>
<keyword evidence="6" id="KW-1185">Reference proteome</keyword>
<name>A0ABW9AES2_9BURK</name>
<dbReference type="RefSeq" id="WP_408160653.1">
    <property type="nucleotide sequence ID" value="NZ_JAQQFM010000015.1"/>
</dbReference>
<comment type="caution">
    <text evidence="5">The sequence shown here is derived from an EMBL/GenBank/DDBJ whole genome shotgun (WGS) entry which is preliminary data.</text>
</comment>
<dbReference type="SUPFAM" id="SSF53822">
    <property type="entry name" value="Periplasmic binding protein-like I"/>
    <property type="match status" value="1"/>
</dbReference>
<dbReference type="PANTHER" id="PTHR47235:SF1">
    <property type="entry name" value="BLR6548 PROTEIN"/>
    <property type="match status" value="1"/>
</dbReference>
<dbReference type="PANTHER" id="PTHR47235">
    <property type="entry name" value="BLR6548 PROTEIN"/>
    <property type="match status" value="1"/>
</dbReference>
<keyword evidence="2 3" id="KW-0732">Signal</keyword>
<gene>
    <name evidence="5" type="ORF">PQR62_24250</name>
</gene>
<evidence type="ECO:0000256" key="3">
    <source>
        <dbReference type="SAM" id="SignalP"/>
    </source>
</evidence>
<evidence type="ECO:0000256" key="1">
    <source>
        <dbReference type="ARBA" id="ARBA00010062"/>
    </source>
</evidence>
<dbReference type="InterPro" id="IPR028081">
    <property type="entry name" value="Leu-bd"/>
</dbReference>